<dbReference type="InterPro" id="IPR050111">
    <property type="entry name" value="C-type_lectin/snaclec_domain"/>
</dbReference>
<dbReference type="AlphaFoldDB" id="A0AAE0SS81"/>
<reference evidence="4" key="2">
    <citation type="journal article" date="2021" name="Genome Biol. Evol.">
        <title>Developing a high-quality reference genome for a parasitic bivalve with doubly uniparental inheritance (Bivalvia: Unionida).</title>
        <authorList>
            <person name="Smith C.H."/>
        </authorList>
    </citation>
    <scope>NUCLEOTIDE SEQUENCE</scope>
    <source>
        <strain evidence="4">CHS0354</strain>
        <tissue evidence="4">Mantle</tissue>
    </source>
</reference>
<protein>
    <recommendedName>
        <fullName evidence="3">C-type lectin domain-containing protein</fullName>
    </recommendedName>
</protein>
<evidence type="ECO:0000256" key="2">
    <source>
        <dbReference type="SAM" id="SignalP"/>
    </source>
</evidence>
<dbReference type="InterPro" id="IPR001304">
    <property type="entry name" value="C-type_lectin-like"/>
</dbReference>
<feature type="domain" description="C-type lectin" evidence="3">
    <location>
        <begin position="39"/>
        <end position="157"/>
    </location>
</feature>
<reference evidence="4" key="3">
    <citation type="submission" date="2023-05" db="EMBL/GenBank/DDBJ databases">
        <authorList>
            <person name="Smith C.H."/>
        </authorList>
    </citation>
    <scope>NUCLEOTIDE SEQUENCE</scope>
    <source>
        <strain evidence="4">CHS0354</strain>
        <tissue evidence="4">Mantle</tissue>
    </source>
</reference>
<dbReference type="SUPFAM" id="SSF56436">
    <property type="entry name" value="C-type lectin-like"/>
    <property type="match status" value="1"/>
</dbReference>
<accession>A0AAE0SS81</accession>
<dbReference type="Gene3D" id="3.10.100.10">
    <property type="entry name" value="Mannose-Binding Protein A, subunit A"/>
    <property type="match status" value="1"/>
</dbReference>
<feature type="chain" id="PRO_5041947404" description="C-type lectin domain-containing protein" evidence="2">
    <location>
        <begin position="17"/>
        <end position="168"/>
    </location>
</feature>
<dbReference type="CDD" id="cd00037">
    <property type="entry name" value="CLECT"/>
    <property type="match status" value="1"/>
</dbReference>
<evidence type="ECO:0000313" key="5">
    <source>
        <dbReference type="Proteomes" id="UP001195483"/>
    </source>
</evidence>
<keyword evidence="1" id="KW-1015">Disulfide bond</keyword>
<name>A0AAE0SS81_9BIVA</name>
<organism evidence="4 5">
    <name type="scientific">Potamilus streckersoni</name>
    <dbReference type="NCBI Taxonomy" id="2493646"/>
    <lineage>
        <taxon>Eukaryota</taxon>
        <taxon>Metazoa</taxon>
        <taxon>Spiralia</taxon>
        <taxon>Lophotrochozoa</taxon>
        <taxon>Mollusca</taxon>
        <taxon>Bivalvia</taxon>
        <taxon>Autobranchia</taxon>
        <taxon>Heteroconchia</taxon>
        <taxon>Palaeoheterodonta</taxon>
        <taxon>Unionida</taxon>
        <taxon>Unionoidea</taxon>
        <taxon>Unionidae</taxon>
        <taxon>Ambleminae</taxon>
        <taxon>Lampsilini</taxon>
        <taxon>Potamilus</taxon>
    </lineage>
</organism>
<sequence length="168" mass="19465">MIFSLTLLILFHQSYCQVGIGEDIARCPVCHSGYEYYQQDKFCYKFYNVCQTWSEARQVCQNEGGDLISLNNRNLNFFNELALHKSGSCDDVWVGATDVSSEGQWNWLNGDKVSSDLWAINQPDNWDSIEHCGDLHKRFDYELNDADCSRNKHFICQVAIGSFYRFLD</sequence>
<dbReference type="SMART" id="SM00034">
    <property type="entry name" value="CLECT"/>
    <property type="match status" value="1"/>
</dbReference>
<keyword evidence="5" id="KW-1185">Reference proteome</keyword>
<dbReference type="Pfam" id="PF00059">
    <property type="entry name" value="Lectin_C"/>
    <property type="match status" value="1"/>
</dbReference>
<dbReference type="PROSITE" id="PS50041">
    <property type="entry name" value="C_TYPE_LECTIN_2"/>
    <property type="match status" value="1"/>
</dbReference>
<dbReference type="PANTHER" id="PTHR22803">
    <property type="entry name" value="MANNOSE, PHOSPHOLIPASE, LECTIN RECEPTOR RELATED"/>
    <property type="match status" value="1"/>
</dbReference>
<dbReference type="InterPro" id="IPR016187">
    <property type="entry name" value="CTDL_fold"/>
</dbReference>
<evidence type="ECO:0000259" key="3">
    <source>
        <dbReference type="PROSITE" id="PS50041"/>
    </source>
</evidence>
<dbReference type="InterPro" id="IPR018378">
    <property type="entry name" value="C-type_lectin_CS"/>
</dbReference>
<reference evidence="4" key="1">
    <citation type="journal article" date="2021" name="Genome Biol. Evol.">
        <title>A High-Quality Reference Genome for a Parasitic Bivalve with Doubly Uniparental Inheritance (Bivalvia: Unionida).</title>
        <authorList>
            <person name="Smith C.H."/>
        </authorList>
    </citation>
    <scope>NUCLEOTIDE SEQUENCE</scope>
    <source>
        <strain evidence="4">CHS0354</strain>
    </source>
</reference>
<proteinExistence type="predicted"/>
<comment type="caution">
    <text evidence="4">The sequence shown here is derived from an EMBL/GenBank/DDBJ whole genome shotgun (WGS) entry which is preliminary data.</text>
</comment>
<evidence type="ECO:0000256" key="1">
    <source>
        <dbReference type="ARBA" id="ARBA00023157"/>
    </source>
</evidence>
<dbReference type="EMBL" id="JAEAOA010001306">
    <property type="protein sequence ID" value="KAK3597087.1"/>
    <property type="molecule type" value="Genomic_DNA"/>
</dbReference>
<gene>
    <name evidence="4" type="ORF">CHS0354_021189</name>
</gene>
<dbReference type="Proteomes" id="UP001195483">
    <property type="component" value="Unassembled WGS sequence"/>
</dbReference>
<dbReference type="PROSITE" id="PS00615">
    <property type="entry name" value="C_TYPE_LECTIN_1"/>
    <property type="match status" value="1"/>
</dbReference>
<keyword evidence="2" id="KW-0732">Signal</keyword>
<evidence type="ECO:0000313" key="4">
    <source>
        <dbReference type="EMBL" id="KAK3597087.1"/>
    </source>
</evidence>
<feature type="signal peptide" evidence="2">
    <location>
        <begin position="1"/>
        <end position="16"/>
    </location>
</feature>
<dbReference type="InterPro" id="IPR016186">
    <property type="entry name" value="C-type_lectin-like/link_sf"/>
</dbReference>